<feature type="compositionally biased region" description="Low complexity" evidence="6">
    <location>
        <begin position="134"/>
        <end position="150"/>
    </location>
</feature>
<gene>
    <name evidence="8" type="ORF">R9X50_00198800</name>
</gene>
<protein>
    <submittedName>
        <fullName evidence="8">Zinc finger protein</fullName>
    </submittedName>
</protein>
<dbReference type="GO" id="GO:0008270">
    <property type="term" value="F:zinc ion binding"/>
    <property type="evidence" value="ECO:0007669"/>
    <property type="project" value="UniProtKB-KW"/>
</dbReference>
<evidence type="ECO:0000313" key="8">
    <source>
        <dbReference type="EMBL" id="WPG99177.1"/>
    </source>
</evidence>
<dbReference type="InterPro" id="IPR013087">
    <property type="entry name" value="Znf_C2H2_type"/>
</dbReference>
<dbReference type="SMART" id="SM00355">
    <property type="entry name" value="ZnF_C2H2"/>
    <property type="match status" value="3"/>
</dbReference>
<dbReference type="PANTHER" id="PTHR23226">
    <property type="entry name" value="ZINC FINGER AND SCAN DOMAIN-CONTAINING"/>
    <property type="match status" value="1"/>
</dbReference>
<keyword evidence="9" id="KW-1185">Reference proteome</keyword>
<feature type="compositionally biased region" description="Polar residues" evidence="6">
    <location>
        <begin position="343"/>
        <end position="352"/>
    </location>
</feature>
<feature type="domain" description="C2H2-type" evidence="7">
    <location>
        <begin position="400"/>
        <end position="427"/>
    </location>
</feature>
<evidence type="ECO:0000256" key="1">
    <source>
        <dbReference type="ARBA" id="ARBA00022723"/>
    </source>
</evidence>
<accession>A0AAQ3M0N9</accession>
<dbReference type="Proteomes" id="UP001303373">
    <property type="component" value="Chromosome 3"/>
</dbReference>
<feature type="region of interest" description="Disordered" evidence="6">
    <location>
        <begin position="134"/>
        <end position="200"/>
    </location>
</feature>
<keyword evidence="1" id="KW-0479">Metal-binding</keyword>
<evidence type="ECO:0000256" key="4">
    <source>
        <dbReference type="ARBA" id="ARBA00022833"/>
    </source>
</evidence>
<dbReference type="InterPro" id="IPR036236">
    <property type="entry name" value="Znf_C2H2_sf"/>
</dbReference>
<dbReference type="PROSITE" id="PS50157">
    <property type="entry name" value="ZINC_FINGER_C2H2_2"/>
    <property type="match status" value="2"/>
</dbReference>
<feature type="region of interest" description="Disordered" evidence="6">
    <location>
        <begin position="334"/>
        <end position="358"/>
    </location>
</feature>
<feature type="compositionally biased region" description="Polar residues" evidence="6">
    <location>
        <begin position="175"/>
        <end position="197"/>
    </location>
</feature>
<proteinExistence type="predicted"/>
<sequence length="483" mass="53210">MQDFTAMYASLNPDNPLADTVQAGTWADYDPAFTPDHFDNNAVLDPPFPIDPADQSFDTTIDVAQSSWDHTPSQNIQSSDQYGDNTVFAPSQFHDMPSPGPIHRQLSWAQVAAQKPPNLIQHHLPSVPAISTTTSFQSSTYTPSQPTQLSNDASQHHVHNLPTASNPPSFYDSGYPSSFHSIDSRPSTPSSWWQDQPQPRPMNLTYAQAAATNSKVTESPLRRSVLAYNNNTGRHLHAGATSQPVFLSRPGSPLPGDRAAKRMRQGYNFDVPSSAPLSPDVIDAFLKDNNPLNSSIAADPAQTVGKWNNATILPGDRTQGGLRRGLPRLTTQHLQATHDHSGASPTPSSAVSSFRGRRTREEMITSNAAYRCKQCHAGFESTADLRHHQRNHQTSGQRKHKCDTCGKGFLHPKDVRRHSKSHNTDPNTMFYCQVTGCKANTKGFKRDDHLIRHMKSQHGTTDSVMQAFSPPFSQSCVEDVAEF</sequence>
<evidence type="ECO:0000259" key="7">
    <source>
        <dbReference type="PROSITE" id="PS50157"/>
    </source>
</evidence>
<keyword evidence="2" id="KW-0677">Repeat</keyword>
<dbReference type="EMBL" id="CP138582">
    <property type="protein sequence ID" value="WPG99177.1"/>
    <property type="molecule type" value="Genomic_DNA"/>
</dbReference>
<organism evidence="8 9">
    <name type="scientific">Acrodontium crateriforme</name>
    <dbReference type="NCBI Taxonomy" id="150365"/>
    <lineage>
        <taxon>Eukaryota</taxon>
        <taxon>Fungi</taxon>
        <taxon>Dikarya</taxon>
        <taxon>Ascomycota</taxon>
        <taxon>Pezizomycotina</taxon>
        <taxon>Dothideomycetes</taxon>
        <taxon>Dothideomycetidae</taxon>
        <taxon>Mycosphaerellales</taxon>
        <taxon>Teratosphaeriaceae</taxon>
        <taxon>Acrodontium</taxon>
    </lineage>
</organism>
<reference evidence="8 9" key="1">
    <citation type="submission" date="2023-11" db="EMBL/GenBank/DDBJ databases">
        <title>An acidophilic fungus is an integral part of prey digestion in a carnivorous sundew plant.</title>
        <authorList>
            <person name="Tsai I.J."/>
        </authorList>
    </citation>
    <scope>NUCLEOTIDE SEQUENCE [LARGE SCALE GENOMIC DNA]</scope>
    <source>
        <strain evidence="8">169a</strain>
    </source>
</reference>
<dbReference type="PROSITE" id="PS00028">
    <property type="entry name" value="ZINC_FINGER_C2H2_1"/>
    <property type="match status" value="2"/>
</dbReference>
<name>A0AAQ3M0N9_9PEZI</name>
<evidence type="ECO:0000256" key="3">
    <source>
        <dbReference type="ARBA" id="ARBA00022771"/>
    </source>
</evidence>
<evidence type="ECO:0000256" key="2">
    <source>
        <dbReference type="ARBA" id="ARBA00022737"/>
    </source>
</evidence>
<dbReference type="SUPFAM" id="SSF57667">
    <property type="entry name" value="beta-beta-alpha zinc fingers"/>
    <property type="match status" value="1"/>
</dbReference>
<evidence type="ECO:0000256" key="5">
    <source>
        <dbReference type="PROSITE-ProRule" id="PRU00042"/>
    </source>
</evidence>
<evidence type="ECO:0000313" key="9">
    <source>
        <dbReference type="Proteomes" id="UP001303373"/>
    </source>
</evidence>
<dbReference type="AlphaFoldDB" id="A0AAQ3M0N9"/>
<evidence type="ECO:0000256" key="6">
    <source>
        <dbReference type="SAM" id="MobiDB-lite"/>
    </source>
</evidence>
<feature type="domain" description="C2H2-type" evidence="7">
    <location>
        <begin position="370"/>
        <end position="397"/>
    </location>
</feature>
<keyword evidence="4" id="KW-0862">Zinc</keyword>
<keyword evidence="3 5" id="KW-0863">Zinc-finger</keyword>
<dbReference type="Gene3D" id="3.30.160.60">
    <property type="entry name" value="Classic Zinc Finger"/>
    <property type="match status" value="1"/>
</dbReference>